<dbReference type="KEGG" id="soe:110797706"/>
<keyword evidence="4 6" id="KW-0233">DNA recombination</keyword>
<proteinExistence type="inferred from homology"/>
<dbReference type="InterPro" id="IPR020588">
    <property type="entry name" value="RecA_ATP-bd"/>
</dbReference>
<dbReference type="InterPro" id="IPR020587">
    <property type="entry name" value="RecA_monomer-monomer_interface"/>
</dbReference>
<keyword evidence="3 5" id="KW-0067">ATP-binding</keyword>
<protein>
    <submittedName>
        <fullName evidence="10">DNA repair protein recA homolog 2, mitochondrial</fullName>
    </submittedName>
</protein>
<evidence type="ECO:0000313" key="9">
    <source>
        <dbReference type="Proteomes" id="UP000813463"/>
    </source>
</evidence>
<sequence length="402" mass="44102">MSFLQSLQLFRAFRVCNNAIHGRSFLSSSFILHLETENFTHCGSLQTCFLSTTVDTSEFERDELVDDGAAKEKHTALRGALTQLASGFGQECMLSLPNFFIPRCASVISTGSLKLDLALGIGGLPKGRIVEIFGKEASGKTTLALHVIKEAQKLGGFCAYLDAENAMDPMLAEAIGVDTKNLLISYPDSAENMLSIVDKLTNSGSLDVIVVDSVAALVPQCELDAAIGTGEPNVLSKIMTRALKRIHYSLCRSKTLIIFLNQVRYSRKSKEGFGKMDEVTCGGNALEFYAAARLRISRTGLLKLNDKATGIKICVQVMKNKLAPGMKSTDLEINFGTGLRFETEVLELGLERGLIIKEGNSYFIEGEVLSSEQAAERYLTENEVVLEKVVMDLRRRLFDKRS</sequence>
<evidence type="ECO:0000259" key="7">
    <source>
        <dbReference type="PROSITE" id="PS50162"/>
    </source>
</evidence>
<keyword evidence="9" id="KW-1185">Reference proteome</keyword>
<dbReference type="PANTHER" id="PTHR45900:SF4">
    <property type="entry name" value="DNA REPAIR PROTEIN RECA HOMOLOG 2, MITOCHONDRIAL"/>
    <property type="match status" value="1"/>
</dbReference>
<keyword evidence="6" id="KW-0227">DNA damage</keyword>
<dbReference type="CDD" id="cd00983">
    <property type="entry name" value="RecA"/>
    <property type="match status" value="1"/>
</dbReference>
<dbReference type="OrthoDB" id="5957327at2759"/>
<reference evidence="10" key="2">
    <citation type="submission" date="2025-08" db="UniProtKB">
        <authorList>
            <consortium name="RefSeq"/>
        </authorList>
    </citation>
    <scope>IDENTIFICATION</scope>
    <source>
        <tissue evidence="10">Leaf</tissue>
    </source>
</reference>
<evidence type="ECO:0000313" key="10">
    <source>
        <dbReference type="RefSeq" id="XP_021858500.1"/>
    </source>
</evidence>
<dbReference type="GO" id="GO:0140664">
    <property type="term" value="F:ATP-dependent DNA damage sensor activity"/>
    <property type="evidence" value="ECO:0007669"/>
    <property type="project" value="InterPro"/>
</dbReference>
<dbReference type="SMART" id="SM00382">
    <property type="entry name" value="AAA"/>
    <property type="match status" value="1"/>
</dbReference>
<dbReference type="PROSITE" id="PS50162">
    <property type="entry name" value="RECA_2"/>
    <property type="match status" value="1"/>
</dbReference>
<reference evidence="9" key="1">
    <citation type="journal article" date="2021" name="Nat. Commun.">
        <title>Genomic analyses provide insights into spinach domestication and the genetic basis of agronomic traits.</title>
        <authorList>
            <person name="Cai X."/>
            <person name="Sun X."/>
            <person name="Xu C."/>
            <person name="Sun H."/>
            <person name="Wang X."/>
            <person name="Ge C."/>
            <person name="Zhang Z."/>
            <person name="Wang Q."/>
            <person name="Fei Z."/>
            <person name="Jiao C."/>
            <person name="Wang Q."/>
        </authorList>
    </citation>
    <scope>NUCLEOTIDE SEQUENCE [LARGE SCALE GENOMIC DNA]</scope>
    <source>
        <strain evidence="9">cv. Varoflay</strain>
    </source>
</reference>
<keyword evidence="6" id="KW-0238">DNA-binding</keyword>
<accession>A0A9R0J1X4</accession>
<evidence type="ECO:0000256" key="1">
    <source>
        <dbReference type="ARBA" id="ARBA00009391"/>
    </source>
</evidence>
<feature type="domain" description="RecA family profile 2" evidence="8">
    <location>
        <begin position="273"/>
        <end position="344"/>
    </location>
</feature>
<dbReference type="RefSeq" id="XP_021858500.1">
    <property type="nucleotide sequence ID" value="XM_022002808.2"/>
</dbReference>
<comment type="similarity">
    <text evidence="1 5">Belongs to the RecA family.</text>
</comment>
<dbReference type="GeneID" id="110797706"/>
<evidence type="ECO:0000256" key="3">
    <source>
        <dbReference type="ARBA" id="ARBA00022840"/>
    </source>
</evidence>
<gene>
    <name evidence="10" type="primary">LOC110797706</name>
</gene>
<dbReference type="InterPro" id="IPR003593">
    <property type="entry name" value="AAA+_ATPase"/>
</dbReference>
<organism evidence="9 10">
    <name type="scientific">Spinacia oleracea</name>
    <name type="common">Spinach</name>
    <dbReference type="NCBI Taxonomy" id="3562"/>
    <lineage>
        <taxon>Eukaryota</taxon>
        <taxon>Viridiplantae</taxon>
        <taxon>Streptophyta</taxon>
        <taxon>Embryophyta</taxon>
        <taxon>Tracheophyta</taxon>
        <taxon>Spermatophyta</taxon>
        <taxon>Magnoliopsida</taxon>
        <taxon>eudicotyledons</taxon>
        <taxon>Gunneridae</taxon>
        <taxon>Pentapetalae</taxon>
        <taxon>Caryophyllales</taxon>
        <taxon>Chenopodiaceae</taxon>
        <taxon>Chenopodioideae</taxon>
        <taxon>Anserineae</taxon>
        <taxon>Spinacia</taxon>
    </lineage>
</organism>
<evidence type="ECO:0000256" key="5">
    <source>
        <dbReference type="RuleBase" id="RU003422"/>
    </source>
</evidence>
<dbReference type="Proteomes" id="UP000813463">
    <property type="component" value="Chromosome 1"/>
</dbReference>
<feature type="domain" description="RecA family profile 1" evidence="7">
    <location>
        <begin position="104"/>
        <end position="263"/>
    </location>
</feature>
<dbReference type="InterPro" id="IPR027417">
    <property type="entry name" value="P-loop_NTPase"/>
</dbReference>
<evidence type="ECO:0000256" key="6">
    <source>
        <dbReference type="RuleBase" id="RU004527"/>
    </source>
</evidence>
<dbReference type="PROSITE" id="PS50163">
    <property type="entry name" value="RECA_3"/>
    <property type="match status" value="1"/>
</dbReference>
<name>A0A9R0J1X4_SPIOL</name>
<dbReference type="Pfam" id="PF00154">
    <property type="entry name" value="RecA_N"/>
    <property type="match status" value="1"/>
</dbReference>
<dbReference type="InterPro" id="IPR049428">
    <property type="entry name" value="RecA-like_N"/>
</dbReference>
<dbReference type="Gene3D" id="3.40.50.300">
    <property type="entry name" value="P-loop containing nucleotide triphosphate hydrolases"/>
    <property type="match status" value="1"/>
</dbReference>
<evidence type="ECO:0000256" key="2">
    <source>
        <dbReference type="ARBA" id="ARBA00022741"/>
    </source>
</evidence>
<keyword evidence="2 5" id="KW-0547">Nucleotide-binding</keyword>
<dbReference type="GO" id="GO:0003697">
    <property type="term" value="F:single-stranded DNA binding"/>
    <property type="evidence" value="ECO:0007669"/>
    <property type="project" value="InterPro"/>
</dbReference>
<dbReference type="PANTHER" id="PTHR45900">
    <property type="entry name" value="RECA"/>
    <property type="match status" value="1"/>
</dbReference>
<dbReference type="InterPro" id="IPR013765">
    <property type="entry name" value="DNA_recomb/repair_RecA"/>
</dbReference>
<dbReference type="AlphaFoldDB" id="A0A9R0J1X4"/>
<dbReference type="PRINTS" id="PR00142">
    <property type="entry name" value="RECA"/>
</dbReference>
<evidence type="ECO:0000259" key="8">
    <source>
        <dbReference type="PROSITE" id="PS50163"/>
    </source>
</evidence>
<dbReference type="SUPFAM" id="SSF52540">
    <property type="entry name" value="P-loop containing nucleoside triphosphate hydrolases"/>
    <property type="match status" value="1"/>
</dbReference>
<evidence type="ECO:0000256" key="4">
    <source>
        <dbReference type="ARBA" id="ARBA00023172"/>
    </source>
</evidence>
<dbReference type="GO" id="GO:0006310">
    <property type="term" value="P:DNA recombination"/>
    <property type="evidence" value="ECO:0007669"/>
    <property type="project" value="UniProtKB-KW"/>
</dbReference>
<dbReference type="GO" id="GO:0006281">
    <property type="term" value="P:DNA repair"/>
    <property type="evidence" value="ECO:0007669"/>
    <property type="project" value="InterPro"/>
</dbReference>
<dbReference type="GO" id="GO:0005524">
    <property type="term" value="F:ATP binding"/>
    <property type="evidence" value="ECO:0007669"/>
    <property type="project" value="UniProtKB-KW"/>
</dbReference>